<name>A0A0F7EFF1_BRELA</name>
<evidence type="ECO:0000313" key="1">
    <source>
        <dbReference type="EMBL" id="AKF92918.1"/>
    </source>
</evidence>
<accession>A0A0F7EFF1</accession>
<dbReference type="Gene3D" id="2.60.40.1630">
    <property type="entry name" value="bacillus anthracis domain"/>
    <property type="match status" value="1"/>
</dbReference>
<sequence>MTEEIQGWIRNDYNGVTMTLRDLTDLFDDANPIPDSLTLQVKINQIGNVKGKWEFSIPIDMKKAKAATQTVQINKSYTSPEGFVIEFDKMELSLSATRLAKTQLHKRIRLVIRLPSKAFPL</sequence>
<dbReference type="EMBL" id="CP011074">
    <property type="protein sequence ID" value="AKF92918.1"/>
    <property type="molecule type" value="Genomic_DNA"/>
</dbReference>
<proteinExistence type="predicted"/>
<dbReference type="AlphaFoldDB" id="A0A0F7EFF1"/>
<reference evidence="1" key="1">
    <citation type="submission" date="2015-03" db="EMBL/GenBank/DDBJ databases">
        <title>MIGS Cultured Bacterial/Archaeal sample from Brevibacillus laterosporus.</title>
        <authorList>
            <person name="Zeng D."/>
            <person name="Zhu L."/>
            <person name="Dong G."/>
            <person name="Ye W."/>
            <person name="Ren D."/>
            <person name="Wu L."/>
            <person name="Xu J."/>
            <person name="Li G."/>
            <person name="Guo L."/>
        </authorList>
    </citation>
    <scope>NUCLEOTIDE SEQUENCE</scope>
    <source>
        <strain evidence="1">B9</strain>
    </source>
</reference>
<protein>
    <submittedName>
        <fullName evidence="1">Uncharacterized protein</fullName>
    </submittedName>
</protein>
<organism evidence="1">
    <name type="scientific">Brevibacillus laterosporus</name>
    <name type="common">Bacillus laterosporus</name>
    <dbReference type="NCBI Taxonomy" id="1465"/>
    <lineage>
        <taxon>Bacteria</taxon>
        <taxon>Bacillati</taxon>
        <taxon>Bacillota</taxon>
        <taxon>Bacilli</taxon>
        <taxon>Bacillales</taxon>
        <taxon>Paenibacillaceae</taxon>
        <taxon>Brevibacillus</taxon>
    </lineage>
</organism>
<gene>
    <name evidence="1" type="ORF">EX87_03995</name>
</gene>